<dbReference type="SMART" id="SM00516">
    <property type="entry name" value="SEC14"/>
    <property type="match status" value="1"/>
</dbReference>
<dbReference type="Pfam" id="PF00650">
    <property type="entry name" value="CRAL_TRIO"/>
    <property type="match status" value="1"/>
</dbReference>
<reference evidence="3 4" key="1">
    <citation type="journal article" date="2023" name="Arcadia Sci">
        <title>De novo assembly of a long-read Amblyomma americanum tick genome.</title>
        <authorList>
            <person name="Chou S."/>
            <person name="Poskanzer K.E."/>
            <person name="Rollins M."/>
            <person name="Thuy-Boun P.S."/>
        </authorList>
    </citation>
    <scope>NUCLEOTIDE SEQUENCE [LARGE SCALE GENOMIC DNA]</scope>
    <source>
        <strain evidence="3">F_SG_1</strain>
        <tissue evidence="3">Salivary glands</tissue>
    </source>
</reference>
<sequence>FLEVVSVDEIKKQLTFIFESITDRNKRNSVQRQKVIETIFLIADFEHFSLRQLYSWQVINLLTDLIKIYEDNYPEILEKAYVINAPRFFPVLWKLLCPFLSQRTVDKVAIYGIDGWRNSIFERLDPAGVPQHWGGSMVGPDGDPRCRHLICPGGEVPPSYREALAKRRLSSETGATVRQIDRRGRWELPVQVMRRGEQLSWSFQTAVGDLAFGVRYEPPCGGDNAIGEYLIETQRVPSCSLIPERGRLVCDRPGTYVLEFDNSYSWVNSKKLAYTVELLAPSDEDKVDSSPL</sequence>
<protein>
    <recommendedName>
        <fullName evidence="5">Phosphatidylinositol transfer protein sec14</fullName>
    </recommendedName>
</protein>
<dbReference type="GO" id="GO:0005737">
    <property type="term" value="C:cytoplasm"/>
    <property type="evidence" value="ECO:0007669"/>
    <property type="project" value="TreeGrafter"/>
</dbReference>
<dbReference type="InterPro" id="IPR009038">
    <property type="entry name" value="GOLD_dom"/>
</dbReference>
<evidence type="ECO:0000313" key="4">
    <source>
        <dbReference type="Proteomes" id="UP001321473"/>
    </source>
</evidence>
<name>A0AAQ4D6T6_AMBAM</name>
<feature type="non-terminal residue" evidence="3">
    <location>
        <position position="1"/>
    </location>
</feature>
<dbReference type="SUPFAM" id="SSF52087">
    <property type="entry name" value="CRAL/TRIO domain"/>
    <property type="match status" value="1"/>
</dbReference>
<dbReference type="EMBL" id="JARKHS020034396">
    <property type="protein sequence ID" value="KAK8758176.1"/>
    <property type="molecule type" value="Genomic_DNA"/>
</dbReference>
<evidence type="ECO:0000313" key="3">
    <source>
        <dbReference type="EMBL" id="KAK8758176.1"/>
    </source>
</evidence>
<dbReference type="PROSITE" id="PS50866">
    <property type="entry name" value="GOLD"/>
    <property type="match status" value="1"/>
</dbReference>
<dbReference type="PANTHER" id="PTHR23324">
    <property type="entry name" value="SEC14 RELATED PROTEIN"/>
    <property type="match status" value="1"/>
</dbReference>
<dbReference type="Proteomes" id="UP001321473">
    <property type="component" value="Unassembled WGS sequence"/>
</dbReference>
<dbReference type="SUPFAM" id="SSF101576">
    <property type="entry name" value="Supernatant protein factor (SPF), C-terminal domain"/>
    <property type="match status" value="1"/>
</dbReference>
<dbReference type="InterPro" id="IPR036865">
    <property type="entry name" value="CRAL-TRIO_dom_sf"/>
</dbReference>
<keyword evidence="4" id="KW-1185">Reference proteome</keyword>
<accession>A0AAQ4D6T6</accession>
<dbReference type="InterPro" id="IPR001251">
    <property type="entry name" value="CRAL-TRIO_dom"/>
</dbReference>
<dbReference type="PROSITE" id="PS50191">
    <property type="entry name" value="CRAL_TRIO"/>
    <property type="match status" value="1"/>
</dbReference>
<dbReference type="InterPro" id="IPR036598">
    <property type="entry name" value="GOLD_dom_sf"/>
</dbReference>
<dbReference type="InterPro" id="IPR051064">
    <property type="entry name" value="SEC14/CRAL-TRIO_domain"/>
</dbReference>
<dbReference type="Gene3D" id="2.60.120.680">
    <property type="entry name" value="GOLD domain"/>
    <property type="match status" value="1"/>
</dbReference>
<comment type="caution">
    <text evidence="3">The sequence shown here is derived from an EMBL/GenBank/DDBJ whole genome shotgun (WGS) entry which is preliminary data.</text>
</comment>
<proteinExistence type="predicted"/>
<dbReference type="CDD" id="cd00170">
    <property type="entry name" value="SEC14"/>
    <property type="match status" value="1"/>
</dbReference>
<gene>
    <name evidence="3" type="ORF">V5799_004190</name>
</gene>
<organism evidence="3 4">
    <name type="scientific">Amblyomma americanum</name>
    <name type="common">Lone star tick</name>
    <dbReference type="NCBI Taxonomy" id="6943"/>
    <lineage>
        <taxon>Eukaryota</taxon>
        <taxon>Metazoa</taxon>
        <taxon>Ecdysozoa</taxon>
        <taxon>Arthropoda</taxon>
        <taxon>Chelicerata</taxon>
        <taxon>Arachnida</taxon>
        <taxon>Acari</taxon>
        <taxon>Parasitiformes</taxon>
        <taxon>Ixodida</taxon>
        <taxon>Ixodoidea</taxon>
        <taxon>Ixodidae</taxon>
        <taxon>Amblyomminae</taxon>
        <taxon>Amblyomma</taxon>
    </lineage>
</organism>
<evidence type="ECO:0000259" key="1">
    <source>
        <dbReference type="PROSITE" id="PS50191"/>
    </source>
</evidence>
<evidence type="ECO:0000259" key="2">
    <source>
        <dbReference type="PROSITE" id="PS50866"/>
    </source>
</evidence>
<evidence type="ECO:0008006" key="5">
    <source>
        <dbReference type="Google" id="ProtNLM"/>
    </source>
</evidence>
<dbReference type="PANTHER" id="PTHR23324:SF83">
    <property type="entry name" value="SEC14-LIKE PROTEIN 2"/>
    <property type="match status" value="1"/>
</dbReference>
<dbReference type="AlphaFoldDB" id="A0AAQ4D6T6"/>
<feature type="domain" description="GOLD" evidence="2">
    <location>
        <begin position="166"/>
        <end position="278"/>
    </location>
</feature>
<dbReference type="Gene3D" id="3.40.525.10">
    <property type="entry name" value="CRAL-TRIO lipid binding domain"/>
    <property type="match status" value="1"/>
</dbReference>
<feature type="domain" description="CRAL-TRIO" evidence="1">
    <location>
        <begin position="1"/>
        <end position="141"/>
    </location>
</feature>